<evidence type="ECO:0000256" key="3">
    <source>
        <dbReference type="ARBA" id="ARBA00022630"/>
    </source>
</evidence>
<dbReference type="Pfam" id="PF01266">
    <property type="entry name" value="DAO"/>
    <property type="match status" value="1"/>
</dbReference>
<protein>
    <recommendedName>
        <fullName evidence="7">D-amino acid dehydrogenase</fullName>
        <ecNumber evidence="7">1.4.99.-</ecNumber>
    </recommendedName>
</protein>
<feature type="domain" description="FAD dependent oxidoreductase" evidence="9">
    <location>
        <begin position="28"/>
        <end position="424"/>
    </location>
</feature>
<evidence type="ECO:0000256" key="8">
    <source>
        <dbReference type="SAM" id="Phobius"/>
    </source>
</evidence>
<evidence type="ECO:0000256" key="5">
    <source>
        <dbReference type="ARBA" id="ARBA00023002"/>
    </source>
</evidence>
<comment type="function">
    <text evidence="7">Oxidative deamination of D-amino acids.</text>
</comment>
<reference evidence="10 11" key="1">
    <citation type="journal article" date="2021" name="Int. J. Syst. Evol. Microbiol.">
        <title>Steroidobacter gossypii sp. nov., isolated from soil of cotton cropping field.</title>
        <authorList>
            <person name="Huang R."/>
            <person name="Yang S."/>
            <person name="Zhen C."/>
            <person name="Liu W."/>
        </authorList>
    </citation>
    <scope>NUCLEOTIDE SEQUENCE [LARGE SCALE GENOMIC DNA]</scope>
    <source>
        <strain evidence="10 11">S1-65</strain>
    </source>
</reference>
<evidence type="ECO:0000313" key="10">
    <source>
        <dbReference type="EMBL" id="MBM0106023.1"/>
    </source>
</evidence>
<dbReference type="PANTHER" id="PTHR13847:SF280">
    <property type="entry name" value="D-AMINO ACID DEHYDROGENASE"/>
    <property type="match status" value="1"/>
</dbReference>
<dbReference type="SUPFAM" id="SSF51905">
    <property type="entry name" value="FAD/NAD(P)-binding domain"/>
    <property type="match status" value="1"/>
</dbReference>
<evidence type="ECO:0000256" key="7">
    <source>
        <dbReference type="HAMAP-Rule" id="MF_01202"/>
    </source>
</evidence>
<sequence length="459" mass="50416">MPLFDESHCRALHKMERVERFRSEVFMHVVVVGGGVIGVCSAWYLARRGAQVTLIDRQSAVASETSYANAGQVSPGYSTPWAAPGIPMKALRWMFQKHAPLSIRPDGSLHQLKWMAEMLMNCSPERYAVNKERMLRLAEYSRDCLRALRGDTGIQYEQRTGGTLQLFRTRAQFEAARQDIAVLERCNVPYELLDARQLASAEPALGRVHGKLTGGLRLPNDETGDCHLFTQRLAHAAGQAGVTFKLNRSVTGFEARGGRIVGVRVGEEQITADAFVLACGSYSRELALPLGIDLPVYPVKGYSLTLPVVSDAAAPVSTVLDETYKVAVTRFDNRIRVGGMAELAGFDKRLLPRRRKTLELVVNDLFPGAGALNQAQFWSGLRPMTPDSTPIVGGSEYRNLFINTGHGTLGWTMACGSGQLIADLVTGYRPEIRTDGLDVSRYQKSRASRQTLVTGEDAA</sequence>
<dbReference type="InterPro" id="IPR006076">
    <property type="entry name" value="FAD-dep_OxRdtase"/>
</dbReference>
<comment type="catalytic activity">
    <reaction evidence="6 7">
        <text>a D-alpha-amino acid + A + H2O = a 2-oxocarboxylate + AH2 + NH4(+)</text>
        <dbReference type="Rhea" id="RHEA:18125"/>
        <dbReference type="ChEBI" id="CHEBI:13193"/>
        <dbReference type="ChEBI" id="CHEBI:15377"/>
        <dbReference type="ChEBI" id="CHEBI:17499"/>
        <dbReference type="ChEBI" id="CHEBI:28938"/>
        <dbReference type="ChEBI" id="CHEBI:35179"/>
        <dbReference type="ChEBI" id="CHEBI:59871"/>
    </reaction>
</comment>
<evidence type="ECO:0000256" key="4">
    <source>
        <dbReference type="ARBA" id="ARBA00022827"/>
    </source>
</evidence>
<dbReference type="SUPFAM" id="SSF54373">
    <property type="entry name" value="FAD-linked reductases, C-terminal domain"/>
    <property type="match status" value="1"/>
</dbReference>
<keyword evidence="8" id="KW-1133">Transmembrane helix</keyword>
<name>A0ABS1WYG9_9GAMM</name>
<dbReference type="InterPro" id="IPR023080">
    <property type="entry name" value="DadA"/>
</dbReference>
<proteinExistence type="inferred from homology"/>
<dbReference type="HAMAP" id="MF_01202">
    <property type="entry name" value="DadA"/>
    <property type="match status" value="1"/>
</dbReference>
<comment type="similarity">
    <text evidence="2 7">Belongs to the DadA oxidoreductase family.</text>
</comment>
<keyword evidence="8" id="KW-0472">Membrane</keyword>
<evidence type="ECO:0000256" key="6">
    <source>
        <dbReference type="ARBA" id="ARBA00047884"/>
    </source>
</evidence>
<keyword evidence="8" id="KW-0812">Transmembrane</keyword>
<comment type="caution">
    <text evidence="10">The sequence shown here is derived from an EMBL/GenBank/DDBJ whole genome shotgun (WGS) entry which is preliminary data.</text>
</comment>
<keyword evidence="11" id="KW-1185">Reference proteome</keyword>
<accession>A0ABS1WYG9</accession>
<organism evidence="10 11">
    <name type="scientific">Steroidobacter gossypii</name>
    <dbReference type="NCBI Taxonomy" id="2805490"/>
    <lineage>
        <taxon>Bacteria</taxon>
        <taxon>Pseudomonadati</taxon>
        <taxon>Pseudomonadota</taxon>
        <taxon>Gammaproteobacteria</taxon>
        <taxon>Steroidobacterales</taxon>
        <taxon>Steroidobacteraceae</taxon>
        <taxon>Steroidobacter</taxon>
    </lineage>
</organism>
<dbReference type="EMBL" id="JAEVLS010000003">
    <property type="protein sequence ID" value="MBM0106023.1"/>
    <property type="molecule type" value="Genomic_DNA"/>
</dbReference>
<evidence type="ECO:0000313" key="11">
    <source>
        <dbReference type="Proteomes" id="UP000661077"/>
    </source>
</evidence>
<dbReference type="NCBIfam" id="NF001933">
    <property type="entry name" value="PRK00711.1"/>
    <property type="match status" value="1"/>
</dbReference>
<dbReference type="Gene3D" id="3.30.9.10">
    <property type="entry name" value="D-Amino Acid Oxidase, subunit A, domain 2"/>
    <property type="match status" value="1"/>
</dbReference>
<dbReference type="EC" id="1.4.99.-" evidence="7"/>
<dbReference type="PANTHER" id="PTHR13847">
    <property type="entry name" value="SARCOSINE DEHYDROGENASE-RELATED"/>
    <property type="match status" value="1"/>
</dbReference>
<keyword evidence="4 7" id="KW-0274">FAD</keyword>
<comment type="cofactor">
    <cofactor evidence="1 7">
        <name>FAD</name>
        <dbReference type="ChEBI" id="CHEBI:57692"/>
    </cofactor>
</comment>
<keyword evidence="5 7" id="KW-0560">Oxidoreductase</keyword>
<gene>
    <name evidence="7" type="primary">dadA</name>
    <name evidence="10" type="ORF">JM946_14920</name>
</gene>
<dbReference type="RefSeq" id="WP_203168094.1">
    <property type="nucleotide sequence ID" value="NZ_JAEVLS010000003.1"/>
</dbReference>
<dbReference type="Proteomes" id="UP000661077">
    <property type="component" value="Unassembled WGS sequence"/>
</dbReference>
<evidence type="ECO:0000256" key="1">
    <source>
        <dbReference type="ARBA" id="ARBA00001974"/>
    </source>
</evidence>
<feature type="transmembrane region" description="Helical" evidence="8">
    <location>
        <begin position="25"/>
        <end position="46"/>
    </location>
</feature>
<evidence type="ECO:0000256" key="2">
    <source>
        <dbReference type="ARBA" id="ARBA00009410"/>
    </source>
</evidence>
<evidence type="ECO:0000259" key="9">
    <source>
        <dbReference type="Pfam" id="PF01266"/>
    </source>
</evidence>
<feature type="binding site" evidence="7">
    <location>
        <begin position="29"/>
        <end position="43"/>
    </location>
    <ligand>
        <name>FAD</name>
        <dbReference type="ChEBI" id="CHEBI:57692"/>
    </ligand>
</feature>
<dbReference type="InterPro" id="IPR036188">
    <property type="entry name" value="FAD/NAD-bd_sf"/>
</dbReference>
<keyword evidence="3 7" id="KW-0285">Flavoprotein</keyword>
<dbReference type="Gene3D" id="3.50.50.60">
    <property type="entry name" value="FAD/NAD(P)-binding domain"/>
    <property type="match status" value="2"/>
</dbReference>